<dbReference type="HOGENOM" id="CLU_409541_0_0_1"/>
<accession>A8XLY9</accession>
<feature type="compositionally biased region" description="Gly residues" evidence="1">
    <location>
        <begin position="601"/>
        <end position="635"/>
    </location>
</feature>
<dbReference type="EMBL" id="HE601407">
    <property type="protein sequence ID" value="CAP33664.2"/>
    <property type="molecule type" value="Genomic_DNA"/>
</dbReference>
<feature type="compositionally biased region" description="Basic and acidic residues" evidence="1">
    <location>
        <begin position="636"/>
        <end position="654"/>
    </location>
</feature>
<proteinExistence type="predicted"/>
<dbReference type="GO" id="GO:0043130">
    <property type="term" value="F:ubiquitin binding"/>
    <property type="evidence" value="ECO:0000318"/>
    <property type="project" value="GO_Central"/>
</dbReference>
<dbReference type="FunCoup" id="A8XLY9">
    <property type="interactions" value="128"/>
</dbReference>
<dbReference type="WormBase" id="CBG15334">
    <property type="protein sequence ID" value="CBP33650"/>
    <property type="gene ID" value="WBGene00035634"/>
</dbReference>
<reference evidence="2 3" key="1">
    <citation type="journal article" date="2003" name="PLoS Biol.">
        <title>The genome sequence of Caenorhabditis briggsae: a platform for comparative genomics.</title>
        <authorList>
            <person name="Stein L.D."/>
            <person name="Bao Z."/>
            <person name="Blasiar D."/>
            <person name="Blumenthal T."/>
            <person name="Brent M.R."/>
            <person name="Chen N."/>
            <person name="Chinwalla A."/>
            <person name="Clarke L."/>
            <person name="Clee C."/>
            <person name="Coghlan A."/>
            <person name="Coulson A."/>
            <person name="D'Eustachio P."/>
            <person name="Fitch D.H."/>
            <person name="Fulton L.A."/>
            <person name="Fulton R.E."/>
            <person name="Griffiths-Jones S."/>
            <person name="Harris T.W."/>
            <person name="Hillier L.W."/>
            <person name="Kamath R."/>
            <person name="Kuwabara P.E."/>
            <person name="Mardis E.R."/>
            <person name="Marra M.A."/>
            <person name="Miner T.L."/>
            <person name="Minx P."/>
            <person name="Mullikin J.C."/>
            <person name="Plumb R.W."/>
            <person name="Rogers J."/>
            <person name="Schein J.E."/>
            <person name="Sohrmann M."/>
            <person name="Spieth J."/>
            <person name="Stajich J.E."/>
            <person name="Wei C."/>
            <person name="Willey D."/>
            <person name="Wilson R.K."/>
            <person name="Durbin R."/>
            <person name="Waterston R.H."/>
        </authorList>
    </citation>
    <scope>NUCLEOTIDE SEQUENCE [LARGE SCALE GENOMIC DNA]</scope>
    <source>
        <strain evidence="2 3">AF16</strain>
    </source>
</reference>
<dbReference type="InParanoid" id="A8XLY9"/>
<dbReference type="CTD" id="8585148"/>
<gene>
    <name evidence="2 4" type="ORF">CBG15334</name>
    <name evidence="2" type="ORF">CBG_15334</name>
</gene>
<reference evidence="2 3" key="2">
    <citation type="journal article" date="2011" name="PLoS Genet.">
        <title>Caenorhabditis briggsae recombinant inbred line genotypes reveal inter-strain incompatibility and the evolution of recombination.</title>
        <authorList>
            <person name="Ross J.A."/>
            <person name="Koboldt D.C."/>
            <person name="Staisch J.E."/>
            <person name="Chamberlin H.M."/>
            <person name="Gupta B.P."/>
            <person name="Miller R.D."/>
            <person name="Baird S.E."/>
            <person name="Haag E.S."/>
        </authorList>
    </citation>
    <scope>NUCLEOTIDE SEQUENCE [LARGE SCALE GENOMIC DNA]</scope>
    <source>
        <strain evidence="2 3">AF16</strain>
    </source>
</reference>
<dbReference type="AlphaFoldDB" id="A8XLY9"/>
<dbReference type="GO" id="GO:0006355">
    <property type="term" value="P:regulation of DNA-templated transcription"/>
    <property type="evidence" value="ECO:0000318"/>
    <property type="project" value="GO_Central"/>
</dbReference>
<feature type="compositionally biased region" description="Basic and acidic residues" evidence="1">
    <location>
        <begin position="536"/>
        <end position="547"/>
    </location>
</feature>
<feature type="compositionally biased region" description="Basic residues" evidence="1">
    <location>
        <begin position="655"/>
        <end position="664"/>
    </location>
</feature>
<dbReference type="KEGG" id="cbr:CBG_15334"/>
<evidence type="ECO:0000313" key="3">
    <source>
        <dbReference type="Proteomes" id="UP000008549"/>
    </source>
</evidence>
<keyword evidence="3" id="KW-1185">Reference proteome</keyword>
<name>A8XLY9_CAEBR</name>
<dbReference type="OMA" id="WKKSPDY"/>
<dbReference type="RefSeq" id="XP_045095693.1">
    <property type="nucleotide sequence ID" value="XM_045244692.1"/>
</dbReference>
<sequence length="664" mass="75027">MRLIEICALPDDNDLSLWEASVDTVTHQISLKLARKEGGLMDIFNPVVASLPRKSDVFRFSAIESKDSLKIAHQNLLTNLLKIMPILMENGWKKSPDYQKFALIDSFSLIGEAEEAKEIFKKALDTRTITEDDIDYYFVAFDKKFKRLLNYGKPQFELSDSDSPGRPKYVNLCIEVLVAIGAAVKNARKITEFLEKNSQLKVSKIWMTRIPEIFEKVTNSYDYPTMFDLAMALDGFPLRKVFMARRFALQSMIEVFVEMAPTTKYKVRERVRQELEKASRFVGYAAELGHTEVLTEFSPKLISTSIEDSRRRLEVETIERLRKCGYLENLGNPLDDLVKAQIASIREILPHFSSEIVHLALRHFSYDSEATLGRLLSREDLPIELIRLENVELKSGVGSGEWPPLDFTASDEIEKSVRLEKKKRDEEMRKTQEKKQSMSLFSLAPILSDRPPSPPIDQQAELRARALAYRTSVLTKLEKLKNSSRNAENSSEKIAVDAENLVPLATSKKYSALNSLKISEADRVAIRPTYDKYRYETMGSDEERGGVYDDEYDDEYDRREFNVERLNQELETSSEEEDSAGPQSFSLPGGPPPGLSNPRGGSSGGYRGSRGGQNRGSGGRGGVSRGGGSSDGYTGGRDRQMKERHKADQKQRGADRKKRGGAYL</sequence>
<dbReference type="GeneID" id="8585148"/>
<evidence type="ECO:0000313" key="4">
    <source>
        <dbReference type="WormBase" id="CBG15334"/>
    </source>
</evidence>
<organism evidence="2 3">
    <name type="scientific">Caenorhabditis briggsae</name>
    <dbReference type="NCBI Taxonomy" id="6238"/>
    <lineage>
        <taxon>Eukaryota</taxon>
        <taxon>Metazoa</taxon>
        <taxon>Ecdysozoa</taxon>
        <taxon>Nematoda</taxon>
        <taxon>Chromadorea</taxon>
        <taxon>Rhabditida</taxon>
        <taxon>Rhabditina</taxon>
        <taxon>Rhabditomorpha</taxon>
        <taxon>Rhabditoidea</taxon>
        <taxon>Rhabditidae</taxon>
        <taxon>Peloderinae</taxon>
        <taxon>Caenorhabditis</taxon>
    </lineage>
</organism>
<dbReference type="STRING" id="6238.A8XLY9"/>
<dbReference type="Proteomes" id="UP000008549">
    <property type="component" value="Unassembled WGS sequence"/>
</dbReference>
<evidence type="ECO:0000313" key="2">
    <source>
        <dbReference type="EMBL" id="CAP33664.2"/>
    </source>
</evidence>
<feature type="region of interest" description="Disordered" evidence="1">
    <location>
        <begin position="536"/>
        <end position="664"/>
    </location>
</feature>
<dbReference type="Gene3D" id="1.10.8.10">
    <property type="entry name" value="DNA helicase RuvA subunit, C-terminal domain"/>
    <property type="match status" value="1"/>
</dbReference>
<dbReference type="eggNOG" id="ENOG502SFT8">
    <property type="taxonomic scope" value="Eukaryota"/>
</dbReference>
<feature type="compositionally biased region" description="Basic and acidic residues" evidence="1">
    <location>
        <begin position="556"/>
        <end position="568"/>
    </location>
</feature>
<protein>
    <submittedName>
        <fullName evidence="2">Protein CBG15334</fullName>
    </submittedName>
</protein>
<evidence type="ECO:0000256" key="1">
    <source>
        <dbReference type="SAM" id="MobiDB-lite"/>
    </source>
</evidence>